<evidence type="ECO:0000313" key="7">
    <source>
        <dbReference type="EMBL" id="KIO33677.1"/>
    </source>
</evidence>
<keyword evidence="2" id="KW-0436">Ligase</keyword>
<reference evidence="8" key="2">
    <citation type="submission" date="2015-01" db="EMBL/GenBank/DDBJ databases">
        <title>Evolutionary Origins and Diversification of the Mycorrhizal Mutualists.</title>
        <authorList>
            <consortium name="DOE Joint Genome Institute"/>
            <consortium name="Mycorrhizal Genomics Consortium"/>
            <person name="Kohler A."/>
            <person name="Kuo A."/>
            <person name="Nagy L.G."/>
            <person name="Floudas D."/>
            <person name="Copeland A."/>
            <person name="Barry K.W."/>
            <person name="Cichocki N."/>
            <person name="Veneault-Fourrey C."/>
            <person name="LaButti K."/>
            <person name="Lindquist E.A."/>
            <person name="Lipzen A."/>
            <person name="Lundell T."/>
            <person name="Morin E."/>
            <person name="Murat C."/>
            <person name="Riley R."/>
            <person name="Ohm R."/>
            <person name="Sun H."/>
            <person name="Tunlid A."/>
            <person name="Henrissat B."/>
            <person name="Grigoriev I.V."/>
            <person name="Hibbett D.S."/>
            <person name="Martin F."/>
        </authorList>
    </citation>
    <scope>NUCLEOTIDE SEQUENCE [LARGE SCALE GENOMIC DNA]</scope>
    <source>
        <strain evidence="8">MUT 4182</strain>
    </source>
</reference>
<dbReference type="PANTHER" id="PTHR43859:SF4">
    <property type="entry name" value="BUTANOATE--COA LIGASE AAE1-RELATED"/>
    <property type="match status" value="1"/>
</dbReference>
<dbReference type="PANTHER" id="PTHR43859">
    <property type="entry name" value="ACYL-ACTIVATING ENZYME"/>
    <property type="match status" value="1"/>
</dbReference>
<dbReference type="EMBL" id="KN822947">
    <property type="protein sequence ID" value="KIO33677.1"/>
    <property type="molecule type" value="Genomic_DNA"/>
</dbReference>
<name>A0A0C3MJ20_9AGAM</name>
<evidence type="ECO:0000259" key="5">
    <source>
        <dbReference type="Pfam" id="PF00501"/>
    </source>
</evidence>
<evidence type="ECO:0000313" key="8">
    <source>
        <dbReference type="Proteomes" id="UP000054248"/>
    </source>
</evidence>
<organism evidence="7 8">
    <name type="scientific">Tulasnella calospora MUT 4182</name>
    <dbReference type="NCBI Taxonomy" id="1051891"/>
    <lineage>
        <taxon>Eukaryota</taxon>
        <taxon>Fungi</taxon>
        <taxon>Dikarya</taxon>
        <taxon>Basidiomycota</taxon>
        <taxon>Agaricomycotina</taxon>
        <taxon>Agaricomycetes</taxon>
        <taxon>Cantharellales</taxon>
        <taxon>Tulasnellaceae</taxon>
        <taxon>Tulasnella</taxon>
    </lineage>
</organism>
<keyword evidence="8" id="KW-1185">Reference proteome</keyword>
<reference evidence="7 8" key="1">
    <citation type="submission" date="2014-04" db="EMBL/GenBank/DDBJ databases">
        <authorList>
            <consortium name="DOE Joint Genome Institute"/>
            <person name="Kuo A."/>
            <person name="Girlanda M."/>
            <person name="Perotto S."/>
            <person name="Kohler A."/>
            <person name="Nagy L.G."/>
            <person name="Floudas D."/>
            <person name="Copeland A."/>
            <person name="Barry K.W."/>
            <person name="Cichocki N."/>
            <person name="Veneault-Fourrey C."/>
            <person name="LaButti K."/>
            <person name="Lindquist E.A."/>
            <person name="Lipzen A."/>
            <person name="Lundell T."/>
            <person name="Morin E."/>
            <person name="Murat C."/>
            <person name="Sun H."/>
            <person name="Tunlid A."/>
            <person name="Henrissat B."/>
            <person name="Grigoriev I.V."/>
            <person name="Hibbett D.S."/>
            <person name="Martin F."/>
            <person name="Nordberg H.P."/>
            <person name="Cantor M.N."/>
            <person name="Hua S.X."/>
        </authorList>
    </citation>
    <scope>NUCLEOTIDE SEQUENCE [LARGE SCALE GENOMIC DNA]</scope>
    <source>
        <strain evidence="7 8">MUT 4182</strain>
    </source>
</reference>
<dbReference type="Proteomes" id="UP000054248">
    <property type="component" value="Unassembled WGS sequence"/>
</dbReference>
<keyword evidence="3" id="KW-0276">Fatty acid metabolism</keyword>
<dbReference type="InterPro" id="IPR025110">
    <property type="entry name" value="AMP-bd_C"/>
</dbReference>
<evidence type="ECO:0000256" key="2">
    <source>
        <dbReference type="ARBA" id="ARBA00022598"/>
    </source>
</evidence>
<dbReference type="HOGENOM" id="CLU_000022_59_5_1"/>
<dbReference type="InterPro" id="IPR042099">
    <property type="entry name" value="ANL_N_sf"/>
</dbReference>
<dbReference type="Gene3D" id="3.30.300.30">
    <property type="match status" value="1"/>
</dbReference>
<feature type="domain" description="AMP-binding enzyme C-terminal" evidence="6">
    <location>
        <begin position="477"/>
        <end position="559"/>
    </location>
</feature>
<evidence type="ECO:0000259" key="6">
    <source>
        <dbReference type="Pfam" id="PF13193"/>
    </source>
</evidence>
<gene>
    <name evidence="7" type="ORF">M407DRAFT_231869</name>
</gene>
<accession>A0A0C3MJ20</accession>
<dbReference type="Gene3D" id="3.40.50.12780">
    <property type="entry name" value="N-terminal domain of ligase-like"/>
    <property type="match status" value="1"/>
</dbReference>
<keyword evidence="4" id="KW-0443">Lipid metabolism</keyword>
<evidence type="ECO:0000256" key="3">
    <source>
        <dbReference type="ARBA" id="ARBA00022832"/>
    </source>
</evidence>
<dbReference type="InterPro" id="IPR020845">
    <property type="entry name" value="AMP-binding_CS"/>
</dbReference>
<sequence length="579" mass="64296">MKFHATTASIPPQNAFYRMGFPKETNLPVNIIPLNPIVFLLRAAQIYPNKLAISHPDAAKGLVEYSFAVWAQRVQNLAYALKMSGIQPGDRVAVISPNCPLIADSHQAILAARAVITPINYRLKKAEVQYILEHSGSKLILVDHEFLTLVEGTTNIPIIVSKDTGRDNVGDPYEDFLDKGRAFSQERGWLGLELEPDENANASLCYTSGTTGRPKGVMSTCRGSYLAAVANAFETKLDKDSVYLWTLPMFHACGWTYPWATTFGFAAQVFIRSIRYPDIWHHFLNSGVTHYCAAPTVQIGIVNATEARRLDNPITAIIAGAAPTAHLIGELEKKSINVTHVYGLTETYGPFTRSYPHPYWSTVSLEERAKLFARQGHSFATADEVRVVYQIPPDHTGPVELVDVPADGKTLGEIVTRGNIVMKEYYRDPEATAKAFRGGYFASGDLAVRHLDRSVAILDRSKDLLISGGENASTLAIEQELATHPDVLEVAVVARPHPKWGERAMAFVVLHLDSAKKYEEDVIKFAESLAKHAKERLPGFARPEWVEIVQELPKTSTGKIQKNVLRERVREKDKEKARL</sequence>
<protein>
    <recommendedName>
        <fullName evidence="9">AMP-dependent synthetase/ligase domain-containing protein</fullName>
    </recommendedName>
</protein>
<dbReference type="GO" id="GO:0006631">
    <property type="term" value="P:fatty acid metabolic process"/>
    <property type="evidence" value="ECO:0007669"/>
    <property type="project" value="UniProtKB-KW"/>
</dbReference>
<dbReference type="OrthoDB" id="10253115at2759"/>
<evidence type="ECO:0000256" key="4">
    <source>
        <dbReference type="ARBA" id="ARBA00023098"/>
    </source>
</evidence>
<dbReference type="Pfam" id="PF13193">
    <property type="entry name" value="AMP-binding_C"/>
    <property type="match status" value="1"/>
</dbReference>
<dbReference type="InterPro" id="IPR045851">
    <property type="entry name" value="AMP-bd_C_sf"/>
</dbReference>
<comment type="similarity">
    <text evidence="1">Belongs to the ATP-dependent AMP-binding enzyme family.</text>
</comment>
<dbReference type="GO" id="GO:0016874">
    <property type="term" value="F:ligase activity"/>
    <property type="evidence" value="ECO:0007669"/>
    <property type="project" value="UniProtKB-KW"/>
</dbReference>
<dbReference type="PROSITE" id="PS00455">
    <property type="entry name" value="AMP_BINDING"/>
    <property type="match status" value="1"/>
</dbReference>
<evidence type="ECO:0008006" key="9">
    <source>
        <dbReference type="Google" id="ProtNLM"/>
    </source>
</evidence>
<dbReference type="InterPro" id="IPR000873">
    <property type="entry name" value="AMP-dep_synth/lig_dom"/>
</dbReference>
<dbReference type="AlphaFoldDB" id="A0A0C3MJ20"/>
<dbReference type="SUPFAM" id="SSF56801">
    <property type="entry name" value="Acetyl-CoA synthetase-like"/>
    <property type="match status" value="1"/>
</dbReference>
<proteinExistence type="inferred from homology"/>
<evidence type="ECO:0000256" key="1">
    <source>
        <dbReference type="ARBA" id="ARBA00006432"/>
    </source>
</evidence>
<feature type="domain" description="AMP-dependent synthetase/ligase" evidence="5">
    <location>
        <begin position="42"/>
        <end position="426"/>
    </location>
</feature>
<dbReference type="Pfam" id="PF00501">
    <property type="entry name" value="AMP-binding"/>
    <property type="match status" value="1"/>
</dbReference>
<dbReference type="STRING" id="1051891.A0A0C3MJ20"/>